<evidence type="ECO:0000256" key="3">
    <source>
        <dbReference type="ARBA" id="ARBA00022448"/>
    </source>
</evidence>
<keyword evidence="12" id="KW-1185">Reference proteome</keyword>
<organism evidence="11 13">
    <name type="scientific">Adineta ricciae</name>
    <name type="common">Rotifer</name>
    <dbReference type="NCBI Taxonomy" id="249248"/>
    <lineage>
        <taxon>Eukaryota</taxon>
        <taxon>Metazoa</taxon>
        <taxon>Spiralia</taxon>
        <taxon>Gnathifera</taxon>
        <taxon>Rotifera</taxon>
        <taxon>Eurotatoria</taxon>
        <taxon>Bdelloidea</taxon>
        <taxon>Adinetida</taxon>
        <taxon>Adinetidae</taxon>
        <taxon>Adineta</taxon>
    </lineage>
</organism>
<dbReference type="PROSITE" id="PS50920">
    <property type="entry name" value="SOLCAR"/>
    <property type="match status" value="3"/>
</dbReference>
<dbReference type="AlphaFoldDB" id="A0A813ZD17"/>
<dbReference type="PANTHER" id="PTHR24089">
    <property type="entry name" value="SOLUTE CARRIER FAMILY 25"/>
    <property type="match status" value="1"/>
</dbReference>
<proteinExistence type="inferred from homology"/>
<evidence type="ECO:0000313" key="13">
    <source>
        <dbReference type="Proteomes" id="UP000663852"/>
    </source>
</evidence>
<dbReference type="InterPro" id="IPR002067">
    <property type="entry name" value="MCP"/>
</dbReference>
<comment type="subcellular location">
    <subcellularLocation>
        <location evidence="1">Membrane</location>
        <topology evidence="1">Multi-pass membrane protein</topology>
    </subcellularLocation>
</comment>
<dbReference type="SUPFAM" id="SSF103506">
    <property type="entry name" value="Mitochondrial carrier"/>
    <property type="match status" value="1"/>
</dbReference>
<dbReference type="Proteomes" id="UP000663852">
    <property type="component" value="Unassembled WGS sequence"/>
</dbReference>
<dbReference type="InterPro" id="IPR018108">
    <property type="entry name" value="MCP_transmembrane"/>
</dbReference>
<name>A0A813ZD17_ADIRI</name>
<keyword evidence="9" id="KW-1133">Transmembrane helix</keyword>
<evidence type="ECO:0000256" key="9">
    <source>
        <dbReference type="SAM" id="Phobius"/>
    </source>
</evidence>
<dbReference type="EMBL" id="CAJNOJ010000032">
    <property type="protein sequence ID" value="CAF0896721.1"/>
    <property type="molecule type" value="Genomic_DNA"/>
</dbReference>
<evidence type="ECO:0000313" key="10">
    <source>
        <dbReference type="EMBL" id="CAF0758956.1"/>
    </source>
</evidence>
<evidence type="ECO:0000256" key="5">
    <source>
        <dbReference type="ARBA" id="ARBA00022737"/>
    </source>
</evidence>
<comment type="similarity">
    <text evidence="2 8">Belongs to the mitochondrial carrier (TC 2.A.29) family.</text>
</comment>
<dbReference type="Gene3D" id="1.50.40.10">
    <property type="entry name" value="Mitochondrial carrier domain"/>
    <property type="match status" value="1"/>
</dbReference>
<feature type="transmembrane region" description="Helical" evidence="9">
    <location>
        <begin position="33"/>
        <end position="55"/>
    </location>
</feature>
<evidence type="ECO:0000313" key="11">
    <source>
        <dbReference type="EMBL" id="CAF0896721.1"/>
    </source>
</evidence>
<dbReference type="Pfam" id="PF00153">
    <property type="entry name" value="Mito_carr"/>
    <property type="match status" value="3"/>
</dbReference>
<sequence length="480" mass="53820">MDAIHIIMATSASANPHNIPNERIENIVRKRKISAITFLIFGILLIVAGSLLASFESQRFSVSFIVFGIIGIVFAFMYWISAEKILIAARKYNTDRMREIQLQAQNPSVFLFQNADNRNLAQTTRTGLPSYEQSVSPHAEIPPPYEEAIKAKPSDQESSQLSSSPIPIRSISLSVDQAANVSSTPKMKRHVSSSPEQPQLLWLRHFFAGVCAGGVGRTCTAPIDRLRTFFQVYGLDSHGRMTIKDTFILMIREGGVRSLWRGNLMNVIKVSPETGLRLMSYETFKRLLGQTTTHEIDVFQKFLCGSAAGFTASALIYPMKTIKTRLTIRKTNEYRSIADCILKIYRGEGLRAFYKGLLPSALAILPASGIDLALYETLKRRLEAYHEHPTNPIEKLIIGNVSNGISQFFIYPLLNVRTRLQSNVDRSDTMTQILKRLWTHHGIRGLYNGFSLHMLRLAPSSGISFLTFEYVSKLLGAKAL</sequence>
<keyword evidence="4 7" id="KW-0812">Transmembrane</keyword>
<evidence type="ECO:0000256" key="4">
    <source>
        <dbReference type="ARBA" id="ARBA00022692"/>
    </source>
</evidence>
<dbReference type="GO" id="GO:0016020">
    <property type="term" value="C:membrane"/>
    <property type="evidence" value="ECO:0007669"/>
    <property type="project" value="UniProtKB-SubCell"/>
</dbReference>
<evidence type="ECO:0000256" key="2">
    <source>
        <dbReference type="ARBA" id="ARBA00006375"/>
    </source>
</evidence>
<gene>
    <name evidence="11" type="ORF">EDS130_LOCUS9567</name>
    <name evidence="10" type="ORF">XAT740_LOCUS828</name>
</gene>
<evidence type="ECO:0000256" key="8">
    <source>
        <dbReference type="RuleBase" id="RU000488"/>
    </source>
</evidence>
<evidence type="ECO:0000256" key="6">
    <source>
        <dbReference type="ARBA" id="ARBA00023136"/>
    </source>
</evidence>
<feature type="repeat" description="Solcar" evidence="7">
    <location>
        <begin position="200"/>
        <end position="287"/>
    </location>
</feature>
<feature type="repeat" description="Solcar" evidence="7">
    <location>
        <begin position="296"/>
        <end position="381"/>
    </location>
</feature>
<comment type="caution">
    <text evidence="11">The sequence shown here is derived from an EMBL/GenBank/DDBJ whole genome shotgun (WGS) entry which is preliminary data.</text>
</comment>
<dbReference type="Proteomes" id="UP000663828">
    <property type="component" value="Unassembled WGS sequence"/>
</dbReference>
<dbReference type="OrthoDB" id="270584at2759"/>
<keyword evidence="5" id="KW-0677">Repeat</keyword>
<keyword evidence="6 7" id="KW-0472">Membrane</keyword>
<feature type="transmembrane region" description="Helical" evidence="9">
    <location>
        <begin position="61"/>
        <end position="81"/>
    </location>
</feature>
<feature type="repeat" description="Solcar" evidence="7">
    <location>
        <begin position="390"/>
        <end position="474"/>
    </location>
</feature>
<dbReference type="PRINTS" id="PR00926">
    <property type="entry name" value="MITOCARRIER"/>
</dbReference>
<protein>
    <submittedName>
        <fullName evidence="11">Uncharacterized protein</fullName>
    </submittedName>
</protein>
<accession>A0A813ZD17</accession>
<dbReference type="EMBL" id="CAJNOR010000024">
    <property type="protein sequence ID" value="CAF0758956.1"/>
    <property type="molecule type" value="Genomic_DNA"/>
</dbReference>
<evidence type="ECO:0000256" key="1">
    <source>
        <dbReference type="ARBA" id="ARBA00004141"/>
    </source>
</evidence>
<evidence type="ECO:0000256" key="7">
    <source>
        <dbReference type="PROSITE-ProRule" id="PRU00282"/>
    </source>
</evidence>
<reference evidence="11" key="1">
    <citation type="submission" date="2021-02" db="EMBL/GenBank/DDBJ databases">
        <authorList>
            <person name="Nowell W R."/>
        </authorList>
    </citation>
    <scope>NUCLEOTIDE SEQUENCE</scope>
</reference>
<dbReference type="InterPro" id="IPR023395">
    <property type="entry name" value="MCP_dom_sf"/>
</dbReference>
<evidence type="ECO:0000313" key="12">
    <source>
        <dbReference type="Proteomes" id="UP000663828"/>
    </source>
</evidence>
<keyword evidence="3 8" id="KW-0813">Transport</keyword>
<dbReference type="GO" id="GO:0055085">
    <property type="term" value="P:transmembrane transport"/>
    <property type="evidence" value="ECO:0007669"/>
    <property type="project" value="InterPro"/>
</dbReference>